<dbReference type="Gene3D" id="2.60.40.10">
    <property type="entry name" value="Immunoglobulins"/>
    <property type="match status" value="1"/>
</dbReference>
<proteinExistence type="predicted"/>
<evidence type="ECO:0000313" key="3">
    <source>
        <dbReference type="Proteomes" id="UP001296706"/>
    </source>
</evidence>
<name>A0ABX1RQG2_9PSEU</name>
<reference evidence="2 3" key="1">
    <citation type="submission" date="2020-04" db="EMBL/GenBank/DDBJ databases">
        <authorList>
            <person name="Klaysubun C."/>
            <person name="Duangmal K."/>
            <person name="Lipun K."/>
        </authorList>
    </citation>
    <scope>NUCLEOTIDE SEQUENCE [LARGE SCALE GENOMIC DNA]</scope>
    <source>
        <strain evidence="2 3">JCM 11839</strain>
    </source>
</reference>
<dbReference type="Proteomes" id="UP001296706">
    <property type="component" value="Unassembled WGS sequence"/>
</dbReference>
<dbReference type="Pfam" id="PF13620">
    <property type="entry name" value="CarboxypepD_reg"/>
    <property type="match status" value="1"/>
</dbReference>
<keyword evidence="3" id="KW-1185">Reference proteome</keyword>
<evidence type="ECO:0000313" key="2">
    <source>
        <dbReference type="EMBL" id="NMH82635.1"/>
    </source>
</evidence>
<accession>A0ABX1RQG2</accession>
<sequence length="265" mass="26875">MPATSGPPAPRGDTPTAGSADAAALHGRQSATERAAEQAAADLALLRTFGFADPSLRPDSAPVVQLVSRHEPAPEPLVQGVPQPVRFRAVRRGGTPAGKVAVTLLDDRGRVVAEDVAGADGRGEMRAPGAGSFVLVCTAPGHQPGATAITVAGGPIETEVLLVRSASLSGSVHGEDGPVAGARVTLVQDGEIVDSVDTGPDAEYRIEDLAGGEYGLSVVAAGCEPIAILLEVPDETDLRHDVDLEPAGVGASHDRADHDLSIGQP</sequence>
<dbReference type="SUPFAM" id="SSF49478">
    <property type="entry name" value="Cna protein B-type domain"/>
    <property type="match status" value="1"/>
</dbReference>
<dbReference type="InterPro" id="IPR013783">
    <property type="entry name" value="Ig-like_fold"/>
</dbReference>
<gene>
    <name evidence="2" type="ORF">HF577_36820</name>
</gene>
<evidence type="ECO:0000256" key="1">
    <source>
        <dbReference type="SAM" id="MobiDB-lite"/>
    </source>
</evidence>
<dbReference type="EMBL" id="JAAXKY010000271">
    <property type="protein sequence ID" value="NMH82635.1"/>
    <property type="molecule type" value="Genomic_DNA"/>
</dbReference>
<protein>
    <submittedName>
        <fullName evidence="2">Carboxypeptidase regulatory-like domain-containing protein</fullName>
    </submittedName>
</protein>
<feature type="region of interest" description="Disordered" evidence="1">
    <location>
        <begin position="1"/>
        <end position="36"/>
    </location>
</feature>
<feature type="compositionally biased region" description="Basic and acidic residues" evidence="1">
    <location>
        <begin position="252"/>
        <end position="265"/>
    </location>
</feature>
<feature type="region of interest" description="Disordered" evidence="1">
    <location>
        <begin position="246"/>
        <end position="265"/>
    </location>
</feature>
<dbReference type="RefSeq" id="WP_169400621.1">
    <property type="nucleotide sequence ID" value="NZ_BAAAJH010000005.1"/>
</dbReference>
<feature type="compositionally biased region" description="Pro residues" evidence="1">
    <location>
        <begin position="1"/>
        <end position="10"/>
    </location>
</feature>
<organism evidence="2 3">
    <name type="scientific">Pseudonocardia xinjiangensis</name>
    <dbReference type="NCBI Taxonomy" id="75289"/>
    <lineage>
        <taxon>Bacteria</taxon>
        <taxon>Bacillati</taxon>
        <taxon>Actinomycetota</taxon>
        <taxon>Actinomycetes</taxon>
        <taxon>Pseudonocardiales</taxon>
        <taxon>Pseudonocardiaceae</taxon>
        <taxon>Pseudonocardia</taxon>
    </lineage>
</organism>
<comment type="caution">
    <text evidence="2">The sequence shown here is derived from an EMBL/GenBank/DDBJ whole genome shotgun (WGS) entry which is preliminary data.</text>
</comment>